<evidence type="ECO:0000313" key="3">
    <source>
        <dbReference type="Proteomes" id="UP000335636"/>
    </source>
</evidence>
<feature type="region of interest" description="Disordered" evidence="1">
    <location>
        <begin position="1"/>
        <end position="27"/>
    </location>
</feature>
<evidence type="ECO:0000313" key="2">
    <source>
        <dbReference type="EMBL" id="VTJ58399.1"/>
    </source>
</evidence>
<accession>A0A5E4ANY4</accession>
<keyword evidence="3" id="KW-1185">Reference proteome</keyword>
<name>A0A5E4ANY4_MARMO</name>
<gene>
    <name evidence="2" type="ORF">MONAX_5E005931</name>
</gene>
<evidence type="ECO:0000256" key="1">
    <source>
        <dbReference type="SAM" id="MobiDB-lite"/>
    </source>
</evidence>
<feature type="non-terminal residue" evidence="2">
    <location>
        <position position="60"/>
    </location>
</feature>
<dbReference type="AlphaFoldDB" id="A0A5E4ANY4"/>
<comment type="caution">
    <text evidence="2">The sequence shown here is derived from an EMBL/GenBank/DDBJ whole genome shotgun (WGS) entry which is preliminary data.</text>
</comment>
<dbReference type="Proteomes" id="UP000335636">
    <property type="component" value="Unassembled WGS sequence"/>
</dbReference>
<protein>
    <submittedName>
        <fullName evidence="2">Uncharacterized protein</fullName>
    </submittedName>
</protein>
<proteinExistence type="predicted"/>
<reference evidence="2" key="1">
    <citation type="submission" date="2019-04" db="EMBL/GenBank/DDBJ databases">
        <authorList>
            <person name="Alioto T."/>
            <person name="Alioto T."/>
        </authorList>
    </citation>
    <scope>NUCLEOTIDE SEQUENCE [LARGE SCALE GENOMIC DNA]</scope>
</reference>
<dbReference type="EMBL" id="CABDUW010000101">
    <property type="protein sequence ID" value="VTJ58399.1"/>
    <property type="molecule type" value="Genomic_DNA"/>
</dbReference>
<sequence length="60" mass="6510">MAAEASTPDLKGSSAQETPDTSIPEYNIREGWECCTPEQGGSWRRTKFAMESAGEVTGTR</sequence>
<organism evidence="2 3">
    <name type="scientific">Marmota monax</name>
    <name type="common">Woodchuck</name>
    <dbReference type="NCBI Taxonomy" id="9995"/>
    <lineage>
        <taxon>Eukaryota</taxon>
        <taxon>Metazoa</taxon>
        <taxon>Chordata</taxon>
        <taxon>Craniata</taxon>
        <taxon>Vertebrata</taxon>
        <taxon>Euteleostomi</taxon>
        <taxon>Mammalia</taxon>
        <taxon>Eutheria</taxon>
        <taxon>Euarchontoglires</taxon>
        <taxon>Glires</taxon>
        <taxon>Rodentia</taxon>
        <taxon>Sciuromorpha</taxon>
        <taxon>Sciuridae</taxon>
        <taxon>Xerinae</taxon>
        <taxon>Marmotini</taxon>
        <taxon>Marmota</taxon>
    </lineage>
</organism>